<gene>
    <name evidence="7" type="ordered locus">MTR_7g055800</name>
</gene>
<keyword evidence="4" id="KW-0804">Transcription</keyword>
<dbReference type="EMBL" id="CM001223">
    <property type="protein sequence ID" value="AES79096.1"/>
    <property type="molecule type" value="Genomic_DNA"/>
</dbReference>
<dbReference type="GO" id="GO:0046983">
    <property type="term" value="F:protein dimerization activity"/>
    <property type="evidence" value="ECO:0007669"/>
    <property type="project" value="InterPro"/>
</dbReference>
<accession>G7L067</accession>
<dbReference type="GO" id="GO:0006357">
    <property type="term" value="P:regulation of transcription by RNA polymerase II"/>
    <property type="evidence" value="ECO:0000318"/>
    <property type="project" value="GO_Central"/>
</dbReference>
<evidence type="ECO:0000256" key="1">
    <source>
        <dbReference type="ARBA" id="ARBA00004123"/>
    </source>
</evidence>
<dbReference type="InterPro" id="IPR002100">
    <property type="entry name" value="TF_MADSbox"/>
</dbReference>
<dbReference type="SUPFAM" id="SSF55455">
    <property type="entry name" value="SRF-like"/>
    <property type="match status" value="1"/>
</dbReference>
<keyword evidence="9" id="KW-1185">Reference proteome</keyword>
<organism evidence="7 9">
    <name type="scientific">Medicago truncatula</name>
    <name type="common">Barrel medic</name>
    <name type="synonym">Medicago tribuloides</name>
    <dbReference type="NCBI Taxonomy" id="3880"/>
    <lineage>
        <taxon>Eukaryota</taxon>
        <taxon>Viridiplantae</taxon>
        <taxon>Streptophyta</taxon>
        <taxon>Embryophyta</taxon>
        <taxon>Tracheophyta</taxon>
        <taxon>Spermatophyta</taxon>
        <taxon>Magnoliopsida</taxon>
        <taxon>eudicotyledons</taxon>
        <taxon>Gunneridae</taxon>
        <taxon>Pentapetalae</taxon>
        <taxon>rosids</taxon>
        <taxon>fabids</taxon>
        <taxon>Fabales</taxon>
        <taxon>Fabaceae</taxon>
        <taxon>Papilionoideae</taxon>
        <taxon>50 kb inversion clade</taxon>
        <taxon>NPAAA clade</taxon>
        <taxon>Hologalegina</taxon>
        <taxon>IRL clade</taxon>
        <taxon>Trifolieae</taxon>
        <taxon>Medicago</taxon>
    </lineage>
</organism>
<evidence type="ECO:0000313" key="8">
    <source>
        <dbReference type="EnsemblPlants" id="AES79096"/>
    </source>
</evidence>
<keyword evidence="3" id="KW-0238">DNA-binding</keyword>
<feature type="domain" description="MADS-box" evidence="6">
    <location>
        <begin position="1"/>
        <end position="47"/>
    </location>
</feature>
<evidence type="ECO:0000313" key="9">
    <source>
        <dbReference type="Proteomes" id="UP000002051"/>
    </source>
</evidence>
<protein>
    <submittedName>
        <fullName evidence="7">MADS-box transcription factor family protein</fullName>
    </submittedName>
</protein>
<dbReference type="InterPro" id="IPR036879">
    <property type="entry name" value="TF_MADSbox_sf"/>
</dbReference>
<dbReference type="GO" id="GO:0005634">
    <property type="term" value="C:nucleus"/>
    <property type="evidence" value="ECO:0007669"/>
    <property type="project" value="UniProtKB-SubCell"/>
</dbReference>
<reference evidence="7 9" key="1">
    <citation type="journal article" date="2011" name="Nature">
        <title>The Medicago genome provides insight into the evolution of rhizobial symbioses.</title>
        <authorList>
            <person name="Young N.D."/>
            <person name="Debelle F."/>
            <person name="Oldroyd G.E."/>
            <person name="Geurts R."/>
            <person name="Cannon S.B."/>
            <person name="Udvardi M.K."/>
            <person name="Benedito V.A."/>
            <person name="Mayer K.F."/>
            <person name="Gouzy J."/>
            <person name="Schoof H."/>
            <person name="Van de Peer Y."/>
            <person name="Proost S."/>
            <person name="Cook D.R."/>
            <person name="Meyers B.C."/>
            <person name="Spannagl M."/>
            <person name="Cheung F."/>
            <person name="De Mita S."/>
            <person name="Krishnakumar V."/>
            <person name="Gundlach H."/>
            <person name="Zhou S."/>
            <person name="Mudge J."/>
            <person name="Bharti A.K."/>
            <person name="Murray J.D."/>
            <person name="Naoumkina M.A."/>
            <person name="Rosen B."/>
            <person name="Silverstein K.A."/>
            <person name="Tang H."/>
            <person name="Rombauts S."/>
            <person name="Zhao P.X."/>
            <person name="Zhou P."/>
            <person name="Barbe V."/>
            <person name="Bardou P."/>
            <person name="Bechner M."/>
            <person name="Bellec A."/>
            <person name="Berger A."/>
            <person name="Berges H."/>
            <person name="Bidwell S."/>
            <person name="Bisseling T."/>
            <person name="Choisne N."/>
            <person name="Couloux A."/>
            <person name="Denny R."/>
            <person name="Deshpande S."/>
            <person name="Dai X."/>
            <person name="Doyle J.J."/>
            <person name="Dudez A.M."/>
            <person name="Farmer A.D."/>
            <person name="Fouteau S."/>
            <person name="Franken C."/>
            <person name="Gibelin C."/>
            <person name="Gish J."/>
            <person name="Goldstein S."/>
            <person name="Gonzalez A.J."/>
            <person name="Green P.J."/>
            <person name="Hallab A."/>
            <person name="Hartog M."/>
            <person name="Hua A."/>
            <person name="Humphray S.J."/>
            <person name="Jeong D.H."/>
            <person name="Jing Y."/>
            <person name="Jocker A."/>
            <person name="Kenton S.M."/>
            <person name="Kim D.J."/>
            <person name="Klee K."/>
            <person name="Lai H."/>
            <person name="Lang C."/>
            <person name="Lin S."/>
            <person name="Macmil S.L."/>
            <person name="Magdelenat G."/>
            <person name="Matthews L."/>
            <person name="McCorrison J."/>
            <person name="Monaghan E.L."/>
            <person name="Mun J.H."/>
            <person name="Najar F.Z."/>
            <person name="Nicholson C."/>
            <person name="Noirot C."/>
            <person name="O'Bleness M."/>
            <person name="Paule C.R."/>
            <person name="Poulain J."/>
            <person name="Prion F."/>
            <person name="Qin B."/>
            <person name="Qu C."/>
            <person name="Retzel E.F."/>
            <person name="Riddle C."/>
            <person name="Sallet E."/>
            <person name="Samain S."/>
            <person name="Samson N."/>
            <person name="Sanders I."/>
            <person name="Saurat O."/>
            <person name="Scarpelli C."/>
            <person name="Schiex T."/>
            <person name="Segurens B."/>
            <person name="Severin A.J."/>
            <person name="Sherrier D.J."/>
            <person name="Shi R."/>
            <person name="Sims S."/>
            <person name="Singer S.R."/>
            <person name="Sinharoy S."/>
            <person name="Sterck L."/>
            <person name="Viollet A."/>
            <person name="Wang B.B."/>
            <person name="Wang K."/>
            <person name="Wang M."/>
            <person name="Wang X."/>
            <person name="Warfsmann J."/>
            <person name="Weissenbach J."/>
            <person name="White D.D."/>
            <person name="White J.D."/>
            <person name="Wiley G.B."/>
            <person name="Wincker P."/>
            <person name="Xing Y."/>
            <person name="Yang L."/>
            <person name="Yao Z."/>
            <person name="Ying F."/>
            <person name="Zhai J."/>
            <person name="Zhou L."/>
            <person name="Zuber A."/>
            <person name="Denarie J."/>
            <person name="Dixon R.A."/>
            <person name="May G.D."/>
            <person name="Schwartz D.C."/>
            <person name="Rogers J."/>
            <person name="Quetier F."/>
            <person name="Town C.D."/>
            <person name="Roe B.A."/>
        </authorList>
    </citation>
    <scope>NUCLEOTIDE SEQUENCE [LARGE SCALE GENOMIC DNA]</scope>
    <source>
        <strain evidence="7">A17</strain>
        <strain evidence="8 9">cv. Jemalong A17</strain>
    </source>
</reference>
<dbReference type="HOGENOM" id="CLU_053053_7_4_1"/>
<name>G7L067_MEDTR</name>
<proteinExistence type="predicted"/>
<reference evidence="8" key="3">
    <citation type="submission" date="2015-04" db="UniProtKB">
        <authorList>
            <consortium name="EnsemblPlants"/>
        </authorList>
    </citation>
    <scope>IDENTIFICATION</scope>
    <source>
        <strain evidence="8">cv. Jemalong A17</strain>
    </source>
</reference>
<evidence type="ECO:0000256" key="5">
    <source>
        <dbReference type="ARBA" id="ARBA00023242"/>
    </source>
</evidence>
<dbReference type="GO" id="GO:0000981">
    <property type="term" value="F:DNA-binding transcription factor activity, RNA polymerase II-specific"/>
    <property type="evidence" value="ECO:0000318"/>
    <property type="project" value="GO_Central"/>
</dbReference>
<dbReference type="GO" id="GO:0000978">
    <property type="term" value="F:RNA polymerase II cis-regulatory region sequence-specific DNA binding"/>
    <property type="evidence" value="ECO:0000318"/>
    <property type="project" value="GO_Central"/>
</dbReference>
<keyword evidence="5" id="KW-0539">Nucleus</keyword>
<dbReference type="PaxDb" id="3880-AES79096"/>
<dbReference type="SMART" id="SM00432">
    <property type="entry name" value="MADS"/>
    <property type="match status" value="1"/>
</dbReference>
<reference evidence="7 9" key="2">
    <citation type="journal article" date="2014" name="BMC Genomics">
        <title>An improved genome release (version Mt4.0) for the model legume Medicago truncatula.</title>
        <authorList>
            <person name="Tang H."/>
            <person name="Krishnakumar V."/>
            <person name="Bidwell S."/>
            <person name="Rosen B."/>
            <person name="Chan A."/>
            <person name="Zhou S."/>
            <person name="Gentzbittel L."/>
            <person name="Childs K.L."/>
            <person name="Yandell M."/>
            <person name="Gundlach H."/>
            <person name="Mayer K.F."/>
            <person name="Schwartz D.C."/>
            <person name="Town C.D."/>
        </authorList>
    </citation>
    <scope>GENOME REANNOTATION</scope>
    <source>
        <strain evidence="8 9">cv. Jemalong A17</strain>
    </source>
</reference>
<keyword evidence="2" id="KW-0805">Transcription regulation</keyword>
<dbReference type="AlphaFoldDB" id="G7L067"/>
<evidence type="ECO:0000256" key="3">
    <source>
        <dbReference type="ARBA" id="ARBA00023125"/>
    </source>
</evidence>
<dbReference type="eggNOG" id="KOG0014">
    <property type="taxonomic scope" value="Eukaryota"/>
</dbReference>
<comment type="subcellular location">
    <subcellularLocation>
        <location evidence="1">Nucleus</location>
    </subcellularLocation>
</comment>
<evidence type="ECO:0000256" key="2">
    <source>
        <dbReference type="ARBA" id="ARBA00023015"/>
    </source>
</evidence>
<evidence type="ECO:0000313" key="7">
    <source>
        <dbReference type="EMBL" id="AES79096.1"/>
    </source>
</evidence>
<evidence type="ECO:0000256" key="4">
    <source>
        <dbReference type="ARBA" id="ARBA00023163"/>
    </source>
</evidence>
<evidence type="ECO:0000259" key="6">
    <source>
        <dbReference type="SMART" id="SM00432"/>
    </source>
</evidence>
<sequence length="91" mass="10522">MTRKKVKLSSNVNDASIKFDELSTLCGIEACAIMYGPYEPQLEIWPSPKGVQSKMANQETFMKQSVMMAKKQVKKLRKYNREKEITMLFVQ</sequence>
<dbReference type="STRING" id="3880.G7L067"/>
<dbReference type="Gene3D" id="3.40.1810.10">
    <property type="entry name" value="Transcription factor, MADS-box"/>
    <property type="match status" value="1"/>
</dbReference>
<dbReference type="EnsemblPlants" id="AES79096">
    <property type="protein sequence ID" value="AES79096"/>
    <property type="gene ID" value="MTR_7g055800"/>
</dbReference>
<dbReference type="Proteomes" id="UP000002051">
    <property type="component" value="Unassembled WGS sequence"/>
</dbReference>